<organism evidence="2 3">
    <name type="scientific">Pristionchus entomophagus</name>
    <dbReference type="NCBI Taxonomy" id="358040"/>
    <lineage>
        <taxon>Eukaryota</taxon>
        <taxon>Metazoa</taxon>
        <taxon>Ecdysozoa</taxon>
        <taxon>Nematoda</taxon>
        <taxon>Chromadorea</taxon>
        <taxon>Rhabditida</taxon>
        <taxon>Rhabditina</taxon>
        <taxon>Diplogasteromorpha</taxon>
        <taxon>Diplogasteroidea</taxon>
        <taxon>Neodiplogasteridae</taxon>
        <taxon>Pristionchus</taxon>
    </lineage>
</organism>
<reference evidence="2" key="1">
    <citation type="submission" date="2023-10" db="EMBL/GenBank/DDBJ databases">
        <title>Genome assembly of Pristionchus species.</title>
        <authorList>
            <person name="Yoshida K."/>
            <person name="Sommer R.J."/>
        </authorList>
    </citation>
    <scope>NUCLEOTIDE SEQUENCE</scope>
    <source>
        <strain evidence="2">RS0144</strain>
    </source>
</reference>
<name>A0AAV5S680_9BILA</name>
<feature type="transmembrane region" description="Helical" evidence="1">
    <location>
        <begin position="133"/>
        <end position="154"/>
    </location>
</feature>
<feature type="transmembrane region" description="Helical" evidence="1">
    <location>
        <begin position="77"/>
        <end position="96"/>
    </location>
</feature>
<evidence type="ECO:0000256" key="1">
    <source>
        <dbReference type="SAM" id="Phobius"/>
    </source>
</evidence>
<dbReference type="EMBL" id="BTSX01000001">
    <property type="protein sequence ID" value="GMS78206.1"/>
    <property type="molecule type" value="Genomic_DNA"/>
</dbReference>
<dbReference type="AlphaFoldDB" id="A0AAV5S680"/>
<dbReference type="Proteomes" id="UP001432027">
    <property type="component" value="Unassembled WGS sequence"/>
</dbReference>
<evidence type="ECO:0008006" key="4">
    <source>
        <dbReference type="Google" id="ProtNLM"/>
    </source>
</evidence>
<accession>A0AAV5S680</accession>
<sequence>MIDRCRIFKHRICCLNAIAAAQVMAFLAGLVYFALALIYNLANLYCYIFDIVFLLLPTFVELVVGICISISRCKLHLEWIWISIFVQLSNFLAIRVSPMTTYQHTNCSEEIYTCAIFRGDDRICMYTSLNGRWITYAILQLPSIPVFYCLVCCYKLMLYKKHTRINYPSVPSQNPV</sequence>
<evidence type="ECO:0000313" key="3">
    <source>
        <dbReference type="Proteomes" id="UP001432027"/>
    </source>
</evidence>
<protein>
    <recommendedName>
        <fullName evidence="4">G protein-coupled receptor</fullName>
    </recommendedName>
</protein>
<feature type="transmembrane region" description="Helical" evidence="1">
    <location>
        <begin position="47"/>
        <end position="70"/>
    </location>
</feature>
<keyword evidence="1" id="KW-0472">Membrane</keyword>
<keyword evidence="1" id="KW-0812">Transmembrane</keyword>
<comment type="caution">
    <text evidence="2">The sequence shown here is derived from an EMBL/GenBank/DDBJ whole genome shotgun (WGS) entry which is preliminary data.</text>
</comment>
<keyword evidence="1" id="KW-1133">Transmembrane helix</keyword>
<evidence type="ECO:0000313" key="2">
    <source>
        <dbReference type="EMBL" id="GMS78206.1"/>
    </source>
</evidence>
<keyword evidence="3" id="KW-1185">Reference proteome</keyword>
<proteinExistence type="predicted"/>
<gene>
    <name evidence="2" type="ORF">PENTCL1PPCAC_381</name>
</gene>
<feature type="transmembrane region" description="Helical" evidence="1">
    <location>
        <begin position="12"/>
        <end position="35"/>
    </location>
</feature>